<evidence type="ECO:0000256" key="2">
    <source>
        <dbReference type="SAM" id="Phobius"/>
    </source>
</evidence>
<evidence type="ECO:0000313" key="5">
    <source>
        <dbReference type="Proteomes" id="UP000293952"/>
    </source>
</evidence>
<dbReference type="InterPro" id="IPR003399">
    <property type="entry name" value="Mce/MlaD"/>
</dbReference>
<keyword evidence="5" id="KW-1185">Reference proteome</keyword>
<dbReference type="InterPro" id="IPR000727">
    <property type="entry name" value="T_SNARE_dom"/>
</dbReference>
<keyword evidence="2" id="KW-0812">Transmembrane</keyword>
<organism evidence="4 5">
    <name type="scientific">Brumimicrobium glaciale</name>
    <dbReference type="NCBI Taxonomy" id="200475"/>
    <lineage>
        <taxon>Bacteria</taxon>
        <taxon>Pseudomonadati</taxon>
        <taxon>Bacteroidota</taxon>
        <taxon>Flavobacteriia</taxon>
        <taxon>Flavobacteriales</taxon>
        <taxon>Crocinitomicaceae</taxon>
        <taxon>Brumimicrobium</taxon>
    </lineage>
</organism>
<dbReference type="EMBL" id="SETE01000004">
    <property type="protein sequence ID" value="RYM33405.1"/>
    <property type="molecule type" value="Genomic_DNA"/>
</dbReference>
<dbReference type="PANTHER" id="PTHR33371">
    <property type="entry name" value="INTERMEMBRANE PHOSPHOLIPID TRANSPORT SYSTEM BINDING PROTEIN MLAD-RELATED"/>
    <property type="match status" value="1"/>
</dbReference>
<proteinExistence type="predicted"/>
<keyword evidence="1" id="KW-0175">Coiled coil</keyword>
<feature type="coiled-coil region" evidence="1">
    <location>
        <begin position="296"/>
        <end position="323"/>
    </location>
</feature>
<dbReference type="Pfam" id="PF02470">
    <property type="entry name" value="MlaD"/>
    <property type="match status" value="1"/>
</dbReference>
<protein>
    <submittedName>
        <fullName evidence="4">MCE family protein</fullName>
    </submittedName>
</protein>
<feature type="transmembrane region" description="Helical" evidence="2">
    <location>
        <begin position="21"/>
        <end position="39"/>
    </location>
</feature>
<dbReference type="InterPro" id="IPR052336">
    <property type="entry name" value="MlaD_Phospholipid_Transporter"/>
</dbReference>
<evidence type="ECO:0000313" key="4">
    <source>
        <dbReference type="EMBL" id="RYM33405.1"/>
    </source>
</evidence>
<feature type="domain" description="T-SNARE coiled-coil homology" evidence="3">
    <location>
        <begin position="194"/>
        <end position="249"/>
    </location>
</feature>
<keyword evidence="2" id="KW-1133">Transmembrane helix</keyword>
<name>A0A4Q4KJN2_9FLAO</name>
<dbReference type="AlphaFoldDB" id="A0A4Q4KJN2"/>
<reference evidence="4 5" key="1">
    <citation type="submission" date="2019-02" db="EMBL/GenBank/DDBJ databases">
        <title>Genome sequence of the sea-ice species Brumimicrobium glaciale.</title>
        <authorList>
            <person name="Bowman J.P."/>
        </authorList>
    </citation>
    <scope>NUCLEOTIDE SEQUENCE [LARGE SCALE GENOMIC DNA]</scope>
    <source>
        <strain evidence="4 5">IC156</strain>
    </source>
</reference>
<sequence>MYSHYFSTKSTTLKVSKEFKIGLAVILSTALLIFGVNYLKGNSFFGGDDVYYAYFPTSGALTPSSSVTLNGVEVGKVITVDLVNPNNYTDPNKRVLVKFNIHTDGLSLAKGSGIKIVPGVLSTGVHIEQNFIAEKGYYKIGDTLNGTVSQEITEQIESELLPIKRKMENLITSIDNIVNSITVFWDTSAAYTLDEGLNEVKIAISRFGRVAYNMDNLILDEKAKLGRIFDNVENITHNFKATNTEIQKVVGNMAQLTDSLVTVDFKTAISEATITLQKVNGLLEEAADGNGTLGKLLKDEQLYDELNTTNERLQNLVDDIKVHPERYIHFSVFGSKSKGVPITKDEERKLKKILDTIQ</sequence>
<accession>A0A4Q4KJN2</accession>
<evidence type="ECO:0000256" key="1">
    <source>
        <dbReference type="SAM" id="Coils"/>
    </source>
</evidence>
<dbReference type="PANTHER" id="PTHR33371:SF4">
    <property type="entry name" value="INTERMEMBRANE PHOSPHOLIPID TRANSPORT SYSTEM BINDING PROTEIN MLAD"/>
    <property type="match status" value="1"/>
</dbReference>
<dbReference type="Proteomes" id="UP000293952">
    <property type="component" value="Unassembled WGS sequence"/>
</dbReference>
<gene>
    <name evidence="4" type="ORF">ERX46_10720</name>
</gene>
<dbReference type="OrthoDB" id="9769132at2"/>
<dbReference type="PROSITE" id="PS50192">
    <property type="entry name" value="T_SNARE"/>
    <property type="match status" value="1"/>
</dbReference>
<evidence type="ECO:0000259" key="3">
    <source>
        <dbReference type="PROSITE" id="PS50192"/>
    </source>
</evidence>
<keyword evidence="2" id="KW-0472">Membrane</keyword>
<comment type="caution">
    <text evidence="4">The sequence shown here is derived from an EMBL/GenBank/DDBJ whole genome shotgun (WGS) entry which is preliminary data.</text>
</comment>